<keyword evidence="1" id="KW-0812">Transmembrane</keyword>
<dbReference type="EMBL" id="CP000875">
    <property type="protein sequence ID" value="ABX03909.1"/>
    <property type="molecule type" value="Genomic_DNA"/>
</dbReference>
<name>A9B1M4_HERA2</name>
<evidence type="ECO:0000256" key="1">
    <source>
        <dbReference type="SAM" id="Phobius"/>
    </source>
</evidence>
<dbReference type="Proteomes" id="UP000000787">
    <property type="component" value="Chromosome"/>
</dbReference>
<evidence type="ECO:0000313" key="2">
    <source>
        <dbReference type="EMBL" id="ABX03909.1"/>
    </source>
</evidence>
<feature type="transmembrane region" description="Helical" evidence="1">
    <location>
        <begin position="241"/>
        <end position="261"/>
    </location>
</feature>
<feature type="transmembrane region" description="Helical" evidence="1">
    <location>
        <begin position="204"/>
        <end position="221"/>
    </location>
</feature>
<dbReference type="InParanoid" id="A9B1M4"/>
<feature type="transmembrane region" description="Helical" evidence="1">
    <location>
        <begin position="77"/>
        <end position="101"/>
    </location>
</feature>
<sequence>MNSIAAYSIFALRRFRYFIDNDNIRYLICLTITLVPFGDYILQTNTVYSIWNSLFILILLISVPVSSSKLVTIFQTIISLLMIASHGMSFIIIPFCAYFLFTRPKLLDKIYNGILLLGVLSYIITSVHPIKSQMNLSPKSFIFSLQLLFERVFFEGFFGNILRIDLVKHYPYIPISIGIIIGLTLTGLIYRWRGYLPKPIVEQFIVIGFLIIGLTIIPTITRNLISQKELIMLEPWSSNRYFYIQHMLFIILILELFYFRLMKSSFTTQNHSNHTVIVKITISICVFWIIFLNINHQKIFFGTPIYNGREVIYFLSSLDKHMHNPEKAPQPIKLERGVWSIVYTGYSALPN</sequence>
<accession>A9B1M4</accession>
<feature type="transmembrane region" description="Helical" evidence="1">
    <location>
        <begin position="48"/>
        <end position="65"/>
    </location>
</feature>
<feature type="transmembrane region" description="Helical" evidence="1">
    <location>
        <begin position="23"/>
        <end position="42"/>
    </location>
</feature>
<protein>
    <submittedName>
        <fullName evidence="2">Uncharacterized protein</fullName>
    </submittedName>
</protein>
<evidence type="ECO:0000313" key="3">
    <source>
        <dbReference type="Proteomes" id="UP000000787"/>
    </source>
</evidence>
<keyword evidence="1" id="KW-1133">Transmembrane helix</keyword>
<dbReference type="BioCyc" id="HAUR316274:GHYA-1283-MONOMER"/>
<feature type="transmembrane region" description="Helical" evidence="1">
    <location>
        <begin position="113"/>
        <end position="130"/>
    </location>
</feature>
<keyword evidence="3" id="KW-1185">Reference proteome</keyword>
<dbReference type="AlphaFoldDB" id="A9B1M4"/>
<feature type="transmembrane region" description="Helical" evidence="1">
    <location>
        <begin position="273"/>
        <end position="294"/>
    </location>
</feature>
<reference evidence="2 3" key="1">
    <citation type="journal article" date="2011" name="Stand. Genomic Sci.">
        <title>Complete genome sequence of the filamentous gliding predatory bacterium Herpetosiphon aurantiacus type strain (114-95(T)).</title>
        <authorList>
            <person name="Kiss H."/>
            <person name="Nett M."/>
            <person name="Domin N."/>
            <person name="Martin K."/>
            <person name="Maresca J.A."/>
            <person name="Copeland A."/>
            <person name="Lapidus A."/>
            <person name="Lucas S."/>
            <person name="Berry K.W."/>
            <person name="Glavina Del Rio T."/>
            <person name="Dalin E."/>
            <person name="Tice H."/>
            <person name="Pitluck S."/>
            <person name="Richardson P."/>
            <person name="Bruce D."/>
            <person name="Goodwin L."/>
            <person name="Han C."/>
            <person name="Detter J.C."/>
            <person name="Schmutz J."/>
            <person name="Brettin T."/>
            <person name="Land M."/>
            <person name="Hauser L."/>
            <person name="Kyrpides N.C."/>
            <person name="Ivanova N."/>
            <person name="Goker M."/>
            <person name="Woyke T."/>
            <person name="Klenk H.P."/>
            <person name="Bryant D.A."/>
        </authorList>
    </citation>
    <scope>NUCLEOTIDE SEQUENCE [LARGE SCALE GENOMIC DNA]</scope>
    <source>
        <strain evidence="3">ATCC 23779 / DSM 785 / 114-95</strain>
    </source>
</reference>
<organism evidence="2 3">
    <name type="scientific">Herpetosiphon aurantiacus (strain ATCC 23779 / DSM 785 / 114-95)</name>
    <dbReference type="NCBI Taxonomy" id="316274"/>
    <lineage>
        <taxon>Bacteria</taxon>
        <taxon>Bacillati</taxon>
        <taxon>Chloroflexota</taxon>
        <taxon>Chloroflexia</taxon>
        <taxon>Herpetosiphonales</taxon>
        <taxon>Herpetosiphonaceae</taxon>
        <taxon>Herpetosiphon</taxon>
    </lineage>
</organism>
<gene>
    <name evidence="2" type="ordered locus">Haur_1261</name>
</gene>
<keyword evidence="1" id="KW-0472">Membrane</keyword>
<feature type="transmembrane region" description="Helical" evidence="1">
    <location>
        <begin position="170"/>
        <end position="192"/>
    </location>
</feature>
<dbReference type="HOGENOM" id="CLU_789348_0_0_0"/>
<dbReference type="KEGG" id="hau:Haur_1261"/>
<proteinExistence type="predicted"/>